<dbReference type="EC" id="2.7.1.170" evidence="2"/>
<dbReference type="Gene3D" id="3.30.420.40">
    <property type="match status" value="2"/>
</dbReference>
<keyword evidence="2" id="KW-0547">Nucleotide-binding</keyword>
<dbReference type="RefSeq" id="WP_200195996.1">
    <property type="nucleotide sequence ID" value="NZ_JAENHM010000059.1"/>
</dbReference>
<dbReference type="HAMAP" id="MF_01270">
    <property type="entry name" value="AnhMurNAc_kinase"/>
    <property type="match status" value="1"/>
</dbReference>
<comment type="similarity">
    <text evidence="2">Belongs to the anhydro-N-acetylmuramic acid kinase family.</text>
</comment>
<gene>
    <name evidence="2" type="primary">anmK</name>
    <name evidence="3" type="ORF">JHL17_20705</name>
</gene>
<dbReference type="Proteomes" id="UP000652760">
    <property type="component" value="Unassembled WGS sequence"/>
</dbReference>
<dbReference type="InterPro" id="IPR005338">
    <property type="entry name" value="Anhydro_N_Ac-Mur_kinase"/>
</dbReference>
<keyword evidence="2 3" id="KW-0418">Kinase</keyword>
<organism evidence="3 4">
    <name type="scientific">Azospirillum endophyticum</name>
    <dbReference type="NCBI Taxonomy" id="2800326"/>
    <lineage>
        <taxon>Bacteria</taxon>
        <taxon>Pseudomonadati</taxon>
        <taxon>Pseudomonadota</taxon>
        <taxon>Alphaproteobacteria</taxon>
        <taxon>Rhodospirillales</taxon>
        <taxon>Azospirillaceae</taxon>
        <taxon>Azospirillum</taxon>
    </lineage>
</organism>
<reference evidence="4" key="1">
    <citation type="submission" date="2021-01" db="EMBL/GenBank/DDBJ databases">
        <title>Genome public.</title>
        <authorList>
            <person name="Liu C."/>
            <person name="Sun Q."/>
        </authorList>
    </citation>
    <scope>NUCLEOTIDE SEQUENCE [LARGE SCALE GENOMIC DNA]</scope>
    <source>
        <strain evidence="4">YIM B02556</strain>
    </source>
</reference>
<evidence type="ECO:0000256" key="2">
    <source>
        <dbReference type="HAMAP-Rule" id="MF_01270"/>
    </source>
</evidence>
<proteinExistence type="inferred from homology"/>
<sequence length="375" mass="38841">MMEATDGLRTVVGLMSGTSMDGIDAALLRTDGRDRVEALDFLTIPYDDGFRARLRGCLGRTDGGGTVAEVERELTDAHADAVRRLLDQAGVAPAEVELIGFHGHTIHHDPDRRLTRQIGDGARLAAATGIAVVGDFRSADVAAGGQGAPLVPLFHRALAHGLPRPLAVLNIGGVANVSWIASDPAESDGEADVVACDTGPGNALIDDWVLRHGLGRFDAGGALAAAGRVDGEALAVLMTHPYFSRPAPKSLDRDAFDPAPVTAASPPLSPQDGAATLTAFTAESVARVVPHLPAPPVRWLVCGGGRHNATLMAMLADRLGVPVDPVDLVGWDGDALEAQAFGYLALRSRLGLPLSLPATTGVPVPMRGGVFHPAG</sequence>
<keyword evidence="2" id="KW-0067">ATP-binding</keyword>
<comment type="pathway">
    <text evidence="2">Amino-sugar metabolism; 1,6-anhydro-N-acetylmuramate degradation.</text>
</comment>
<dbReference type="PANTHER" id="PTHR30605">
    <property type="entry name" value="ANHYDRO-N-ACETYLMURAMIC ACID KINASE"/>
    <property type="match status" value="1"/>
</dbReference>
<name>A0ABS1F8X0_9PROT</name>
<comment type="function">
    <text evidence="2">Catalyzes the specific phosphorylation of 1,6-anhydro-N-acetylmuramic acid (anhMurNAc) with the simultaneous cleavage of the 1,6-anhydro ring, generating MurNAc-6-P. Is required for the utilization of anhMurNAc either imported from the medium or derived from its own cell wall murein, and thus plays a role in cell wall recycling.</text>
</comment>
<dbReference type="NCBIfam" id="NF007141">
    <property type="entry name" value="PRK09585.1-5"/>
    <property type="match status" value="1"/>
</dbReference>
<comment type="pathway">
    <text evidence="2">Cell wall biogenesis; peptidoglycan recycling.</text>
</comment>
<evidence type="ECO:0000313" key="4">
    <source>
        <dbReference type="Proteomes" id="UP000652760"/>
    </source>
</evidence>
<dbReference type="EMBL" id="JAENHM010000059">
    <property type="protein sequence ID" value="MBK1839832.1"/>
    <property type="molecule type" value="Genomic_DNA"/>
</dbReference>
<dbReference type="Pfam" id="PF03702">
    <property type="entry name" value="AnmK"/>
    <property type="match status" value="1"/>
</dbReference>
<dbReference type="GO" id="GO:0016301">
    <property type="term" value="F:kinase activity"/>
    <property type="evidence" value="ECO:0007669"/>
    <property type="project" value="UniProtKB-KW"/>
</dbReference>
<keyword evidence="1 2" id="KW-0119">Carbohydrate metabolism</keyword>
<comment type="catalytic activity">
    <reaction evidence="2">
        <text>1,6-anhydro-N-acetyl-beta-muramate + ATP + H2O = N-acetyl-D-muramate 6-phosphate + ADP + H(+)</text>
        <dbReference type="Rhea" id="RHEA:24952"/>
        <dbReference type="ChEBI" id="CHEBI:15377"/>
        <dbReference type="ChEBI" id="CHEBI:15378"/>
        <dbReference type="ChEBI" id="CHEBI:30616"/>
        <dbReference type="ChEBI" id="CHEBI:58690"/>
        <dbReference type="ChEBI" id="CHEBI:58722"/>
        <dbReference type="ChEBI" id="CHEBI:456216"/>
        <dbReference type="EC" id="2.7.1.170"/>
    </reaction>
</comment>
<accession>A0ABS1F8X0</accession>
<feature type="binding site" evidence="2">
    <location>
        <begin position="17"/>
        <end position="24"/>
    </location>
    <ligand>
        <name>ATP</name>
        <dbReference type="ChEBI" id="CHEBI:30616"/>
    </ligand>
</feature>
<keyword evidence="2 3" id="KW-0808">Transferase</keyword>
<evidence type="ECO:0000256" key="1">
    <source>
        <dbReference type="ARBA" id="ARBA00023277"/>
    </source>
</evidence>
<protein>
    <recommendedName>
        <fullName evidence="2">Anhydro-N-acetylmuramic acid kinase</fullName>
        <ecNumber evidence="2">2.7.1.170</ecNumber>
    </recommendedName>
    <alternativeName>
        <fullName evidence="2">AnhMurNAc kinase</fullName>
    </alternativeName>
</protein>
<keyword evidence="4" id="KW-1185">Reference proteome</keyword>
<dbReference type="SUPFAM" id="SSF53067">
    <property type="entry name" value="Actin-like ATPase domain"/>
    <property type="match status" value="1"/>
</dbReference>
<dbReference type="PANTHER" id="PTHR30605:SF0">
    <property type="entry name" value="ANHYDRO-N-ACETYLMURAMIC ACID KINASE"/>
    <property type="match status" value="1"/>
</dbReference>
<dbReference type="InterPro" id="IPR043129">
    <property type="entry name" value="ATPase_NBD"/>
</dbReference>
<comment type="caution">
    <text evidence="3">The sequence shown here is derived from an EMBL/GenBank/DDBJ whole genome shotgun (WGS) entry which is preliminary data.</text>
</comment>
<evidence type="ECO:0000313" key="3">
    <source>
        <dbReference type="EMBL" id="MBK1839832.1"/>
    </source>
</evidence>